<evidence type="ECO:0000313" key="2">
    <source>
        <dbReference type="EMBL" id="KAG2194250.1"/>
    </source>
</evidence>
<sequence length="325" mass="37138">MVRPIPTEVQNSIKLLLIEGLSYSAIQKMYPNVGLSTLSRYKRKFLGDSTSPKGGKQSKISTQTRNYIARNLRNGSLNGPRGVQSYLLTLGIEMSLRGIRHVLKSEGFKARRKVKTNFVNATNKRKRFAWAKKYQHYTVDDWCKWGFSDETRINMWGSDGKSYYWTDGATALLPHQIESHVQGNGGSVLFWGLITAEGPGYGSTITEGNVKTEVYIDILQTSLLDTLEYYGLDRKSFRFQQNNATPHTSVPTKQCPDLNPIEHVWNQLKRRLNAYPARATTIAELEARIHQEWYKFTKEDCLKYIDSMPNRIKAVIRSKGGPTRY</sequence>
<comment type="caution">
    <text evidence="2">The sequence shown here is derived from an EMBL/GenBank/DDBJ whole genome shotgun (WGS) entry which is preliminary data.</text>
</comment>
<dbReference type="GO" id="GO:0003677">
    <property type="term" value="F:DNA binding"/>
    <property type="evidence" value="ECO:0007669"/>
    <property type="project" value="InterPro"/>
</dbReference>
<dbReference type="PANTHER" id="PTHR23022">
    <property type="entry name" value="TRANSPOSABLE ELEMENT-RELATED"/>
    <property type="match status" value="1"/>
</dbReference>
<evidence type="ECO:0000259" key="1">
    <source>
        <dbReference type="Pfam" id="PF01498"/>
    </source>
</evidence>
<dbReference type="PANTHER" id="PTHR23022:SF134">
    <property type="entry name" value="TRANSPOSABLE ELEMENT TC1 TRANSPOSASE"/>
    <property type="match status" value="1"/>
</dbReference>
<proteinExistence type="predicted"/>
<dbReference type="GO" id="GO:0006313">
    <property type="term" value="P:DNA transposition"/>
    <property type="evidence" value="ECO:0007669"/>
    <property type="project" value="InterPro"/>
</dbReference>
<dbReference type="GO" id="GO:0015074">
    <property type="term" value="P:DNA integration"/>
    <property type="evidence" value="ECO:0007669"/>
    <property type="project" value="InterPro"/>
</dbReference>
<dbReference type="EMBL" id="JAEPRC010000597">
    <property type="protein sequence ID" value="KAG2194250.1"/>
    <property type="molecule type" value="Genomic_DNA"/>
</dbReference>
<evidence type="ECO:0000313" key="3">
    <source>
        <dbReference type="Proteomes" id="UP000650833"/>
    </source>
</evidence>
<dbReference type="AlphaFoldDB" id="A0A8H7QMB2"/>
<dbReference type="InterPro" id="IPR052338">
    <property type="entry name" value="Transposase_5"/>
</dbReference>
<gene>
    <name evidence="2" type="ORF">INT46_011176</name>
</gene>
<name>A0A8H7QMB2_9FUNG</name>
<organism evidence="2 3">
    <name type="scientific">Mucor plumbeus</name>
    <dbReference type="NCBI Taxonomy" id="97098"/>
    <lineage>
        <taxon>Eukaryota</taxon>
        <taxon>Fungi</taxon>
        <taxon>Fungi incertae sedis</taxon>
        <taxon>Mucoromycota</taxon>
        <taxon>Mucoromycotina</taxon>
        <taxon>Mucoromycetes</taxon>
        <taxon>Mucorales</taxon>
        <taxon>Mucorineae</taxon>
        <taxon>Mucoraceae</taxon>
        <taxon>Mucor</taxon>
    </lineage>
</organism>
<protein>
    <recommendedName>
        <fullName evidence="1">Transposase Tc1-like domain-containing protein</fullName>
    </recommendedName>
</protein>
<dbReference type="Proteomes" id="UP000650833">
    <property type="component" value="Unassembled WGS sequence"/>
</dbReference>
<dbReference type="InterPro" id="IPR002492">
    <property type="entry name" value="Transposase_Tc1-like"/>
</dbReference>
<dbReference type="Gene3D" id="3.30.420.10">
    <property type="entry name" value="Ribonuclease H-like superfamily/Ribonuclease H"/>
    <property type="match status" value="1"/>
</dbReference>
<accession>A0A8H7QMB2</accession>
<dbReference type="InterPro" id="IPR036397">
    <property type="entry name" value="RNaseH_sf"/>
</dbReference>
<dbReference type="Pfam" id="PF01498">
    <property type="entry name" value="HTH_Tnp_Tc3_2"/>
    <property type="match status" value="1"/>
</dbReference>
<feature type="domain" description="Transposase Tc1-like" evidence="1">
    <location>
        <begin position="83"/>
        <end position="136"/>
    </location>
</feature>
<reference evidence="2" key="1">
    <citation type="submission" date="2020-12" db="EMBL/GenBank/DDBJ databases">
        <title>Metabolic potential, ecology and presence of endohyphal bacteria is reflected in genomic diversity of Mucoromycotina.</title>
        <authorList>
            <person name="Muszewska A."/>
            <person name="Okrasinska A."/>
            <person name="Steczkiewicz K."/>
            <person name="Drgas O."/>
            <person name="Orlowska M."/>
            <person name="Perlinska-Lenart U."/>
            <person name="Aleksandrzak-Piekarczyk T."/>
            <person name="Szatraj K."/>
            <person name="Zielenkiewicz U."/>
            <person name="Pilsyk S."/>
            <person name="Malc E."/>
            <person name="Mieczkowski P."/>
            <person name="Kruszewska J.S."/>
            <person name="Biernat P."/>
            <person name="Pawlowska J."/>
        </authorList>
    </citation>
    <scope>NUCLEOTIDE SEQUENCE</scope>
    <source>
        <strain evidence="2">CBS 226.32</strain>
    </source>
</reference>
<keyword evidence="3" id="KW-1185">Reference proteome</keyword>